<organism evidence="1 2">
    <name type="scientific">Burkholderia mayonis</name>
    <dbReference type="NCBI Taxonomy" id="1385591"/>
    <lineage>
        <taxon>Bacteria</taxon>
        <taxon>Pseudomonadati</taxon>
        <taxon>Pseudomonadota</taxon>
        <taxon>Betaproteobacteria</taxon>
        <taxon>Burkholderiales</taxon>
        <taxon>Burkholderiaceae</taxon>
        <taxon>Burkholderia</taxon>
        <taxon>pseudomallei group</taxon>
    </lineage>
</organism>
<keyword evidence="2" id="KW-1185">Reference proteome</keyword>
<name>A0A1B4FGZ5_9BURK</name>
<dbReference type="KEGG" id="buu:WS70_14750"/>
<dbReference type="Gene3D" id="3.90.330.10">
    <property type="entry name" value="Nitrile hydratase alpha /Thiocyanate hydrolase gamma"/>
    <property type="match status" value="1"/>
</dbReference>
<evidence type="ECO:0008006" key="3">
    <source>
        <dbReference type="Google" id="ProtNLM"/>
    </source>
</evidence>
<sequence length="120" mass="13677">MMDQGPNMPSYDQFLEYRAVIVQAIAAAWHDPKFRAQLIDDPVEALHEYFDYRFPMKMHLKVHEDSATWAPRINGGWTTNETNTLELALPPAPPPEERAAALAAYNAKHISLFGPDRKEI</sequence>
<dbReference type="AlphaFoldDB" id="A0A1B4FGZ5"/>
<dbReference type="SUPFAM" id="SSF56209">
    <property type="entry name" value="Nitrile hydratase alpha chain"/>
    <property type="match status" value="1"/>
</dbReference>
<dbReference type="GO" id="GO:0046914">
    <property type="term" value="F:transition metal ion binding"/>
    <property type="evidence" value="ECO:0007669"/>
    <property type="project" value="InterPro"/>
</dbReference>
<proteinExistence type="predicted"/>
<reference evidence="1 2" key="1">
    <citation type="submission" date="2015-12" db="EMBL/GenBank/DDBJ databases">
        <title>Diversity of Burkholderia near neighbor genomes.</title>
        <authorList>
            <person name="Sahl J."/>
            <person name="Wagner D."/>
            <person name="Keim P."/>
        </authorList>
    </citation>
    <scope>NUCLEOTIDE SEQUENCE [LARGE SCALE GENOMIC DNA]</scope>
    <source>
        <strain evidence="1 2">BDU6</strain>
    </source>
</reference>
<dbReference type="InterPro" id="IPR036648">
    <property type="entry name" value="CN_Hdrase_a/SCN_Hdrase_g_sf"/>
</dbReference>
<evidence type="ECO:0000313" key="2">
    <source>
        <dbReference type="Proteomes" id="UP000062519"/>
    </source>
</evidence>
<evidence type="ECO:0000313" key="1">
    <source>
        <dbReference type="EMBL" id="AOJ02929.1"/>
    </source>
</evidence>
<accession>A0A1B4FGZ5</accession>
<dbReference type="RefSeq" id="WP_059471753.1">
    <property type="nucleotide sequence ID" value="NZ_CP013386.1"/>
</dbReference>
<dbReference type="Proteomes" id="UP000062519">
    <property type="component" value="Chromosome 1"/>
</dbReference>
<protein>
    <recommendedName>
        <fullName evidence="3">ABC transporter ATPase</fullName>
    </recommendedName>
</protein>
<gene>
    <name evidence="1" type="ORF">WS70_14750</name>
</gene>
<dbReference type="EMBL" id="CP013386">
    <property type="protein sequence ID" value="AOJ02929.1"/>
    <property type="molecule type" value="Genomic_DNA"/>
</dbReference>
<dbReference type="NCBIfam" id="TIGR03795">
    <property type="entry name" value="RNP_Burkhold"/>
    <property type="match status" value="1"/>
</dbReference>
<dbReference type="GO" id="GO:0003824">
    <property type="term" value="F:catalytic activity"/>
    <property type="evidence" value="ECO:0007669"/>
    <property type="project" value="InterPro"/>
</dbReference>
<dbReference type="InterPro" id="IPR022261">
    <property type="entry name" value="RNP_Burkhold"/>
</dbReference>